<feature type="transmembrane region" description="Helical" evidence="7">
    <location>
        <begin position="293"/>
        <end position="312"/>
    </location>
</feature>
<keyword evidence="9" id="KW-1185">Reference proteome</keyword>
<evidence type="ECO:0000256" key="5">
    <source>
        <dbReference type="ARBA" id="ARBA00022989"/>
    </source>
</evidence>
<evidence type="ECO:0000256" key="1">
    <source>
        <dbReference type="ARBA" id="ARBA00004429"/>
    </source>
</evidence>
<feature type="transmembrane region" description="Helical" evidence="7">
    <location>
        <begin position="163"/>
        <end position="184"/>
    </location>
</feature>
<comment type="caution">
    <text evidence="8">The sequence shown here is derived from an EMBL/GenBank/DDBJ whole genome shotgun (WGS) entry which is preliminary data.</text>
</comment>
<dbReference type="PANTHER" id="PTHR32196">
    <property type="entry name" value="ABC TRANSPORTER PERMEASE PROTEIN YPHD-RELATED-RELATED"/>
    <property type="match status" value="1"/>
</dbReference>
<dbReference type="CDD" id="cd06579">
    <property type="entry name" value="TM_PBP1_transp_AraH_like"/>
    <property type="match status" value="1"/>
</dbReference>
<keyword evidence="3" id="KW-1003">Cell membrane</keyword>
<evidence type="ECO:0000256" key="2">
    <source>
        <dbReference type="ARBA" id="ARBA00007942"/>
    </source>
</evidence>
<dbReference type="OrthoDB" id="8843934at2"/>
<proteinExistence type="inferred from homology"/>
<keyword evidence="5 7" id="KW-1133">Transmembrane helix</keyword>
<dbReference type="AlphaFoldDB" id="A0A2V4ECK6"/>
<name>A0A2V4ECK6_9GAMM</name>
<sequence>MNNSNFKESFFKVFRQYGGIVIGLIALFILFSFMNSNFLTSTNIMNIVLQVSIIAITAFGMTYVLLLGDIDLSVGSTIALTGTLAALALLWGLPFYLAIVIALLLSIAVGFINGSLTALAGIPSFIVTVATMGIFRGIAYIITDGKPEMIMDDVFLELGNGDIFSIPNPIWVLLILLLVNHFILSKTTFGRKIYITGGNKEAAVYSGINVKKLKIQVFMITALMAGISGLLLASRLYSGQPSTAQGYELDAIASAVLGGTSLNGGHGTIIGTMIGALIIGVINNGMNLMNIPYFYQLVVKGLVILLAVYIDVRNKKNRV</sequence>
<dbReference type="InterPro" id="IPR001851">
    <property type="entry name" value="ABC_transp_permease"/>
</dbReference>
<keyword evidence="6 7" id="KW-0472">Membrane</keyword>
<evidence type="ECO:0000256" key="7">
    <source>
        <dbReference type="SAM" id="Phobius"/>
    </source>
</evidence>
<reference evidence="8 9" key="1">
    <citation type="submission" date="2018-05" db="EMBL/GenBank/DDBJ databases">
        <title>Reference genomes for bee gut microbiota database.</title>
        <authorList>
            <person name="Ellegaard K.M."/>
        </authorList>
    </citation>
    <scope>NUCLEOTIDE SEQUENCE [LARGE SCALE GENOMIC DNA]</scope>
    <source>
        <strain evidence="8 9">ESL0172</strain>
    </source>
</reference>
<comment type="similarity">
    <text evidence="2">Belongs to the binding-protein-dependent transport system permease family. AraH/RbsC subfamily.</text>
</comment>
<keyword evidence="4 7" id="KW-0812">Transmembrane</keyword>
<accession>A0A2V4ECK6</accession>
<feature type="transmembrane region" description="Helical" evidence="7">
    <location>
        <begin position="47"/>
        <end position="68"/>
    </location>
</feature>
<feature type="transmembrane region" description="Helical" evidence="7">
    <location>
        <begin position="16"/>
        <end position="35"/>
    </location>
</feature>
<dbReference type="Proteomes" id="UP000247673">
    <property type="component" value="Unassembled WGS sequence"/>
</dbReference>
<dbReference type="GO" id="GO:0022857">
    <property type="term" value="F:transmembrane transporter activity"/>
    <property type="evidence" value="ECO:0007669"/>
    <property type="project" value="InterPro"/>
</dbReference>
<protein>
    <submittedName>
        <fullName evidence="8">ABC transporter permease</fullName>
    </submittedName>
</protein>
<evidence type="ECO:0000313" key="8">
    <source>
        <dbReference type="EMBL" id="PXY92183.1"/>
    </source>
</evidence>
<feature type="transmembrane region" description="Helical" evidence="7">
    <location>
        <begin position="88"/>
        <end position="112"/>
    </location>
</feature>
<evidence type="ECO:0000313" key="9">
    <source>
        <dbReference type="Proteomes" id="UP000247673"/>
    </source>
</evidence>
<evidence type="ECO:0000256" key="3">
    <source>
        <dbReference type="ARBA" id="ARBA00022475"/>
    </source>
</evidence>
<dbReference type="GO" id="GO:0005886">
    <property type="term" value="C:plasma membrane"/>
    <property type="evidence" value="ECO:0007669"/>
    <property type="project" value="UniProtKB-SubCell"/>
</dbReference>
<feature type="transmembrane region" description="Helical" evidence="7">
    <location>
        <begin position="119"/>
        <end position="143"/>
    </location>
</feature>
<evidence type="ECO:0000256" key="4">
    <source>
        <dbReference type="ARBA" id="ARBA00022692"/>
    </source>
</evidence>
<dbReference type="EMBL" id="QGLO01000004">
    <property type="protein sequence ID" value="PXY92183.1"/>
    <property type="molecule type" value="Genomic_DNA"/>
</dbReference>
<feature type="transmembrane region" description="Helical" evidence="7">
    <location>
        <begin position="217"/>
        <end position="237"/>
    </location>
</feature>
<gene>
    <name evidence="8" type="ORF">DKK78_06665</name>
</gene>
<evidence type="ECO:0000256" key="6">
    <source>
        <dbReference type="ARBA" id="ARBA00023136"/>
    </source>
</evidence>
<dbReference type="Pfam" id="PF02653">
    <property type="entry name" value="BPD_transp_2"/>
    <property type="match status" value="1"/>
</dbReference>
<comment type="subcellular location">
    <subcellularLocation>
        <location evidence="1">Cell inner membrane</location>
        <topology evidence="1">Multi-pass membrane protein</topology>
    </subcellularLocation>
</comment>
<organism evidence="8 9">
    <name type="scientific">Gilliamella apis</name>
    <dbReference type="NCBI Taxonomy" id="1970738"/>
    <lineage>
        <taxon>Bacteria</taxon>
        <taxon>Pseudomonadati</taxon>
        <taxon>Pseudomonadota</taxon>
        <taxon>Gammaproteobacteria</taxon>
        <taxon>Orbales</taxon>
        <taxon>Orbaceae</taxon>
        <taxon>Gilliamella</taxon>
    </lineage>
</organism>